<dbReference type="AlphaFoldDB" id="A0A3B0QZI3"/>
<dbReference type="InterPro" id="IPR017900">
    <property type="entry name" value="4Fe4S_Fe_S_CS"/>
</dbReference>
<organism evidence="2">
    <name type="scientific">hydrothermal vent metagenome</name>
    <dbReference type="NCBI Taxonomy" id="652676"/>
    <lineage>
        <taxon>unclassified sequences</taxon>
        <taxon>metagenomes</taxon>
        <taxon>ecological metagenomes</taxon>
    </lineage>
</organism>
<feature type="domain" description="4Fe-4S ferredoxin-type" evidence="1">
    <location>
        <begin position="219"/>
        <end position="251"/>
    </location>
</feature>
<name>A0A3B0QZI3_9ZZZZ</name>
<dbReference type="InterPro" id="IPR017896">
    <property type="entry name" value="4Fe4S_Fe-S-bd"/>
</dbReference>
<dbReference type="EMBL" id="UOEA01000087">
    <property type="protein sequence ID" value="VAV85441.1"/>
    <property type="molecule type" value="Genomic_DNA"/>
</dbReference>
<dbReference type="EC" id="1.12.98.4" evidence="2"/>
<dbReference type="PANTHER" id="PTHR40447">
    <property type="entry name" value="ANAEROBIC SULFITE REDUCTASE SUBUNIT A"/>
    <property type="match status" value="1"/>
</dbReference>
<dbReference type="GO" id="GO:0033796">
    <property type="term" value="F:sulfur reductase activity"/>
    <property type="evidence" value="ECO:0007669"/>
    <property type="project" value="UniProtKB-EC"/>
</dbReference>
<proteinExistence type="predicted"/>
<evidence type="ECO:0000259" key="1">
    <source>
        <dbReference type="PROSITE" id="PS51379"/>
    </source>
</evidence>
<evidence type="ECO:0000313" key="2">
    <source>
        <dbReference type="EMBL" id="VAV85441.1"/>
    </source>
</evidence>
<sequence length="339" mass="38035">MEFLSKTEFRRLIDGLIADYALYGTVLKDNVPAYAAIDNFKELKLGQRPTHLSPKGFTFLPEEKLLTFDIEEQTARTVTEAPKQAIIGLAPCDLHATALMDNVFRSSPADPNYTRRRRQTLLIGADCTPDAYCFCSSVKTSQAEKGFDLFLHILGRGLLVRVGTKKGRAVLERYATTRKATKDEIAEVEKTEARRIKKIATKLNAAPEELPGLYANSEDNPVWNKIGEKCTGCGSCNHVCPTCYCFDIKDEVSLDLKTGERSRHWDACTLEDFAKVAGGHDFRGSRAGRLRHRMRRKFQYPVKEYNSLFCVGCGRCSRTCLVGINISEVTNDICADKKR</sequence>
<dbReference type="PROSITE" id="PS51379">
    <property type="entry name" value="4FE4S_FER_2"/>
    <property type="match status" value="2"/>
</dbReference>
<dbReference type="Pfam" id="PF17179">
    <property type="entry name" value="Fer4_22"/>
    <property type="match status" value="1"/>
</dbReference>
<keyword evidence="2" id="KW-0560">Oxidoreductase</keyword>
<dbReference type="PROSITE" id="PS00198">
    <property type="entry name" value="4FE4S_FER_1"/>
    <property type="match status" value="1"/>
</dbReference>
<dbReference type="SUPFAM" id="SSF46548">
    <property type="entry name" value="alpha-helical ferredoxin"/>
    <property type="match status" value="1"/>
</dbReference>
<reference evidence="2" key="1">
    <citation type="submission" date="2018-06" db="EMBL/GenBank/DDBJ databases">
        <authorList>
            <person name="Zhirakovskaya E."/>
        </authorList>
    </citation>
    <scope>NUCLEOTIDE SEQUENCE</scope>
</reference>
<protein>
    <submittedName>
        <fullName evidence="2">Sulfhydrogenase subunit beta</fullName>
        <ecNumber evidence="2">1.12.98.4</ecNumber>
    </submittedName>
</protein>
<feature type="domain" description="4Fe-4S ferredoxin-type" evidence="1">
    <location>
        <begin position="301"/>
        <end position="332"/>
    </location>
</feature>
<gene>
    <name evidence="2" type="ORF">MNBD_DELTA01-1016</name>
</gene>
<dbReference type="PANTHER" id="PTHR40447:SF1">
    <property type="entry name" value="ANAEROBIC SULFITE REDUCTASE SUBUNIT A"/>
    <property type="match status" value="1"/>
</dbReference>
<accession>A0A3B0QZI3</accession>